<evidence type="ECO:0000256" key="6">
    <source>
        <dbReference type="ARBA" id="ARBA00022989"/>
    </source>
</evidence>
<dbReference type="InterPro" id="IPR000515">
    <property type="entry name" value="MetI-like"/>
</dbReference>
<dbReference type="PROSITE" id="PS50928">
    <property type="entry name" value="ABC_TM1"/>
    <property type="match status" value="1"/>
</dbReference>
<reference evidence="10 11" key="1">
    <citation type="submission" date="2024-02" db="EMBL/GenBank/DDBJ databases">
        <title>Bacterial strain from lacustrine sediment.</title>
        <authorList>
            <person name="Petit C."/>
            <person name="Fadhlaoui K."/>
        </authorList>
    </citation>
    <scope>NUCLEOTIDE SEQUENCE [LARGE SCALE GENOMIC DNA]</scope>
    <source>
        <strain evidence="10 11">IPX-CK</strain>
    </source>
</reference>
<dbReference type="SUPFAM" id="SSF161098">
    <property type="entry name" value="MetI-like"/>
    <property type="match status" value="1"/>
</dbReference>
<dbReference type="InterPro" id="IPR035906">
    <property type="entry name" value="MetI-like_sf"/>
</dbReference>
<keyword evidence="4 8" id="KW-0812">Transmembrane</keyword>
<keyword evidence="2 8" id="KW-0813">Transport</keyword>
<sequence>MKAFNYDKIPEFFLIIFPALKITLEYVFLAFLIGIVLGTLLAFAKISKNKFIKKLAYGYTTVMRCTPSIVLLFIVYYGLPKFINSLFGIQMDTLNRTKYVTITLALFCISSLSEVIRAAYESLDKTQIEASASIGMTKMQSFFHVLLPQMFSAAIPNFCNTILMLIKEGALAYTIGLLDLFGKGNYVIGQHHGGYAVEVYAILIIIYWLLSLFITSLSHYFENAFDYSSGGRNKRRRKNA</sequence>
<dbReference type="Pfam" id="PF00528">
    <property type="entry name" value="BPD_transp_1"/>
    <property type="match status" value="1"/>
</dbReference>
<keyword evidence="6 8" id="KW-1133">Transmembrane helix</keyword>
<evidence type="ECO:0000256" key="4">
    <source>
        <dbReference type="ARBA" id="ARBA00022692"/>
    </source>
</evidence>
<evidence type="ECO:0000313" key="10">
    <source>
        <dbReference type="EMBL" id="XAH72800.1"/>
    </source>
</evidence>
<feature type="transmembrane region" description="Helical" evidence="8">
    <location>
        <begin position="200"/>
        <end position="221"/>
    </location>
</feature>
<dbReference type="CDD" id="cd06261">
    <property type="entry name" value="TM_PBP2"/>
    <property type="match status" value="1"/>
</dbReference>
<feature type="transmembrane region" description="Helical" evidence="8">
    <location>
        <begin position="99"/>
        <end position="120"/>
    </location>
</feature>
<keyword evidence="3" id="KW-1003">Cell membrane</keyword>
<feature type="transmembrane region" description="Helical" evidence="8">
    <location>
        <begin position="141"/>
        <end position="164"/>
    </location>
</feature>
<evidence type="ECO:0000256" key="1">
    <source>
        <dbReference type="ARBA" id="ARBA00004651"/>
    </source>
</evidence>
<dbReference type="PANTHER" id="PTHR30614">
    <property type="entry name" value="MEMBRANE COMPONENT OF AMINO ACID ABC TRANSPORTER"/>
    <property type="match status" value="1"/>
</dbReference>
<evidence type="ECO:0000256" key="8">
    <source>
        <dbReference type="RuleBase" id="RU363032"/>
    </source>
</evidence>
<accession>A0ABZ3ETG4</accession>
<evidence type="ECO:0000313" key="11">
    <source>
        <dbReference type="Proteomes" id="UP001451571"/>
    </source>
</evidence>
<evidence type="ECO:0000259" key="9">
    <source>
        <dbReference type="PROSITE" id="PS50928"/>
    </source>
</evidence>
<dbReference type="EMBL" id="CP146256">
    <property type="protein sequence ID" value="XAH72800.1"/>
    <property type="molecule type" value="Genomic_DNA"/>
</dbReference>
<evidence type="ECO:0000256" key="7">
    <source>
        <dbReference type="ARBA" id="ARBA00023136"/>
    </source>
</evidence>
<name>A0ABZ3ETG4_9FIRM</name>
<feature type="transmembrane region" description="Helical" evidence="8">
    <location>
        <begin position="56"/>
        <end position="79"/>
    </location>
</feature>
<keyword evidence="5" id="KW-0029">Amino-acid transport</keyword>
<feature type="transmembrane region" description="Helical" evidence="8">
    <location>
        <begin position="12"/>
        <end position="44"/>
    </location>
</feature>
<dbReference type="InterPro" id="IPR043429">
    <property type="entry name" value="ArtM/GltK/GlnP/TcyL/YhdX-like"/>
</dbReference>
<keyword evidence="11" id="KW-1185">Reference proteome</keyword>
<evidence type="ECO:0000256" key="3">
    <source>
        <dbReference type="ARBA" id="ARBA00022475"/>
    </source>
</evidence>
<evidence type="ECO:0000256" key="2">
    <source>
        <dbReference type="ARBA" id="ARBA00022448"/>
    </source>
</evidence>
<dbReference type="InterPro" id="IPR010065">
    <property type="entry name" value="AA_ABC_transptr_permease_3TM"/>
</dbReference>
<dbReference type="Gene3D" id="1.10.3720.10">
    <property type="entry name" value="MetI-like"/>
    <property type="match status" value="1"/>
</dbReference>
<dbReference type="PANTHER" id="PTHR30614:SF0">
    <property type="entry name" value="L-CYSTINE TRANSPORT SYSTEM PERMEASE PROTEIN TCYL"/>
    <property type="match status" value="1"/>
</dbReference>
<protein>
    <submittedName>
        <fullName evidence="10">Amino acid ABC transporter permease</fullName>
    </submittedName>
</protein>
<proteinExistence type="inferred from homology"/>
<organism evidence="10 11">
    <name type="scientific">Kineothrix sedimenti</name>
    <dbReference type="NCBI Taxonomy" id="3123317"/>
    <lineage>
        <taxon>Bacteria</taxon>
        <taxon>Bacillati</taxon>
        <taxon>Bacillota</taxon>
        <taxon>Clostridia</taxon>
        <taxon>Lachnospirales</taxon>
        <taxon>Lachnospiraceae</taxon>
        <taxon>Kineothrix</taxon>
    </lineage>
</organism>
<keyword evidence="7 8" id="KW-0472">Membrane</keyword>
<feature type="domain" description="ABC transmembrane type-1" evidence="9">
    <location>
        <begin position="20"/>
        <end position="214"/>
    </location>
</feature>
<evidence type="ECO:0000256" key="5">
    <source>
        <dbReference type="ARBA" id="ARBA00022970"/>
    </source>
</evidence>
<gene>
    <name evidence="10" type="ORF">V6984_14960</name>
</gene>
<dbReference type="NCBIfam" id="TIGR01726">
    <property type="entry name" value="HEQRo_perm_3TM"/>
    <property type="match status" value="1"/>
</dbReference>
<dbReference type="Proteomes" id="UP001451571">
    <property type="component" value="Chromosome"/>
</dbReference>
<comment type="similarity">
    <text evidence="8">Belongs to the binding-protein-dependent transport system permease family.</text>
</comment>
<comment type="subcellular location">
    <subcellularLocation>
        <location evidence="1 8">Cell membrane</location>
        <topology evidence="1 8">Multi-pass membrane protein</topology>
    </subcellularLocation>
</comment>
<dbReference type="RefSeq" id="WP_342756414.1">
    <property type="nucleotide sequence ID" value="NZ_CP146256.1"/>
</dbReference>